<dbReference type="Pfam" id="PF21789">
    <property type="entry name" value="TNP-like_RNaseH_C"/>
    <property type="match status" value="1"/>
</dbReference>
<sequence length="724" mass="82904">MQRKKIRNLQVARKRLKDRIWNLNSLLSYLQEKYGVTESAASIIKASLPDSTAGELFTRILKGRSTKKFSPELRAFAITLNFYSTRAYNYVRETFNHALPHVATITKWFRTIDGGPGFTKQSLDAIKMKVSENDLNNKKTLCNLVMDEMAIMKQVQWTGKKFTGYVDIGTGVDSDEIPEAKEAIVFMVVCVNGHWKIPVGYFFIDGLNGTEKANIVKKLLEFLDETGIIITSLTFDGIPSNISMATTLGADFSDTSNLRTYFFHPKRIHQKIHIFLDIPHMLKLVRNCLASQQILTNGNGDQILWRYFQNLVDFEYDHGLKAGTKIRKRHIEWFREKMKVSLASQTLSKSTADAFRYLRDDIHLEQFKDVEATAVFTETFNNLFDIFNVHTIHSKYIYKRALNPGTKEFIFNFLNECKNYIQEIKLNGIPVLSTRRKTGFLGFLIAINTIQNIYEEYIVSKVLDFVLTYKFSQDHLEIFFSAIRSRGGNNNNPTAFQFEHIYKRLLIHSQVKGSEHANVTAIDFMRILYCSSTLSNDENGRNLLNTPEYTNISEQINEMDFLSSPVWHLTTYCEDVVAYIAGFVVKCLKKCIACVTCLALLETAEPLSQLQMKKTYGSMTNASRCVIDICKTGEKSLRVAKACGNLLKPNAIPTLLQKALKNIPLSSLDSFGPHIYDTNHIFETIKLILQKYLTVRIHHELKNMKDSGKRVRSNLTKSLLFQHQ</sequence>
<gene>
    <name evidence="5" type="ORF">CALMAC_LOCUS8806</name>
</gene>
<evidence type="ECO:0000313" key="5">
    <source>
        <dbReference type="EMBL" id="VEN46834.1"/>
    </source>
</evidence>
<evidence type="ECO:0008006" key="7">
    <source>
        <dbReference type="Google" id="ProtNLM"/>
    </source>
</evidence>
<dbReference type="Pfam" id="PF21788">
    <property type="entry name" value="TNP-like_GBD"/>
    <property type="match status" value="1"/>
</dbReference>
<dbReference type="InterPro" id="IPR048367">
    <property type="entry name" value="TNP-like_RNaseH_C"/>
</dbReference>
<name>A0A653CHM9_CALMS</name>
<dbReference type="AlphaFoldDB" id="A0A653CHM9"/>
<dbReference type="Pfam" id="PF21787">
    <property type="entry name" value="TNP-like_RNaseH_N"/>
    <property type="match status" value="1"/>
</dbReference>
<dbReference type="Pfam" id="PF12017">
    <property type="entry name" value="Tnp_P_element"/>
    <property type="match status" value="1"/>
</dbReference>
<protein>
    <recommendedName>
        <fullName evidence="7">THAP-type domain-containing protein</fullName>
    </recommendedName>
</protein>
<organism evidence="5 6">
    <name type="scientific">Callosobruchus maculatus</name>
    <name type="common">Southern cowpea weevil</name>
    <name type="synonym">Pulse bruchid</name>
    <dbReference type="NCBI Taxonomy" id="64391"/>
    <lineage>
        <taxon>Eukaryota</taxon>
        <taxon>Metazoa</taxon>
        <taxon>Ecdysozoa</taxon>
        <taxon>Arthropoda</taxon>
        <taxon>Hexapoda</taxon>
        <taxon>Insecta</taxon>
        <taxon>Pterygota</taxon>
        <taxon>Neoptera</taxon>
        <taxon>Endopterygota</taxon>
        <taxon>Coleoptera</taxon>
        <taxon>Polyphaga</taxon>
        <taxon>Cucujiformia</taxon>
        <taxon>Chrysomeloidea</taxon>
        <taxon>Chrysomelidae</taxon>
        <taxon>Bruchinae</taxon>
        <taxon>Bruchini</taxon>
        <taxon>Callosobruchus</taxon>
    </lineage>
</organism>
<evidence type="ECO:0000313" key="6">
    <source>
        <dbReference type="Proteomes" id="UP000410492"/>
    </source>
</evidence>
<feature type="domain" description="Transposable element P transposase-like RNase H" evidence="2">
    <location>
        <begin position="115"/>
        <end position="249"/>
    </location>
</feature>
<reference evidence="5 6" key="1">
    <citation type="submission" date="2019-01" db="EMBL/GenBank/DDBJ databases">
        <authorList>
            <person name="Sayadi A."/>
        </authorList>
    </citation>
    <scope>NUCLEOTIDE SEQUENCE [LARGE SCALE GENOMIC DNA]</scope>
</reference>
<dbReference type="InterPro" id="IPR048365">
    <property type="entry name" value="TNP-like_RNaseH_N"/>
</dbReference>
<feature type="domain" description="THAP9-like helix-turn-helix" evidence="1">
    <location>
        <begin position="30"/>
        <end position="108"/>
    </location>
</feature>
<feature type="domain" description="Transposable element P transposase-like RNase H C-terminal" evidence="4">
    <location>
        <begin position="469"/>
        <end position="503"/>
    </location>
</feature>
<keyword evidence="6" id="KW-1185">Reference proteome</keyword>
<evidence type="ECO:0000259" key="2">
    <source>
        <dbReference type="Pfam" id="PF21787"/>
    </source>
</evidence>
<accession>A0A653CHM9</accession>
<dbReference type="PANTHER" id="PTHR47577:SF2">
    <property type="entry name" value="THAP DOMAIN CONTAINING 9"/>
    <property type="match status" value="1"/>
</dbReference>
<dbReference type="PANTHER" id="PTHR47577">
    <property type="entry name" value="THAP DOMAIN-CONTAINING PROTEIN 6"/>
    <property type="match status" value="1"/>
</dbReference>
<dbReference type="InterPro" id="IPR048366">
    <property type="entry name" value="TNP-like_GBD"/>
</dbReference>
<proteinExistence type="predicted"/>
<dbReference type="Proteomes" id="UP000410492">
    <property type="component" value="Unassembled WGS sequence"/>
</dbReference>
<evidence type="ECO:0000259" key="4">
    <source>
        <dbReference type="Pfam" id="PF21789"/>
    </source>
</evidence>
<dbReference type="OrthoDB" id="6760869at2759"/>
<dbReference type="EMBL" id="CAACVG010007746">
    <property type="protein sequence ID" value="VEN46834.1"/>
    <property type="molecule type" value="Genomic_DNA"/>
</dbReference>
<dbReference type="InterPro" id="IPR021896">
    <property type="entry name" value="THAP9-like_HTH"/>
</dbReference>
<feature type="domain" description="Transposable element P transposase-like GTP-binding insertion" evidence="3">
    <location>
        <begin position="280"/>
        <end position="397"/>
    </location>
</feature>
<evidence type="ECO:0000259" key="1">
    <source>
        <dbReference type="Pfam" id="PF12017"/>
    </source>
</evidence>
<evidence type="ECO:0000259" key="3">
    <source>
        <dbReference type="Pfam" id="PF21788"/>
    </source>
</evidence>